<sequence>MNYDGFYVGISITTQLKIPDSFKGRRQFKRNCSSLSQNPIFPSHRAFILWSSLGSS</sequence>
<dbReference type="EMBL" id="CM007902">
    <property type="protein sequence ID" value="OTG03389.1"/>
    <property type="molecule type" value="Genomic_DNA"/>
</dbReference>
<proteinExistence type="predicted"/>
<protein>
    <submittedName>
        <fullName evidence="2">Uncharacterized protein</fullName>
    </submittedName>
</protein>
<dbReference type="EMBL" id="MNCJ02000328">
    <property type="protein sequence ID" value="KAF5775639.1"/>
    <property type="molecule type" value="Genomic_DNA"/>
</dbReference>
<organism evidence="2 3">
    <name type="scientific">Helianthus annuus</name>
    <name type="common">Common sunflower</name>
    <dbReference type="NCBI Taxonomy" id="4232"/>
    <lineage>
        <taxon>Eukaryota</taxon>
        <taxon>Viridiplantae</taxon>
        <taxon>Streptophyta</taxon>
        <taxon>Embryophyta</taxon>
        <taxon>Tracheophyta</taxon>
        <taxon>Spermatophyta</taxon>
        <taxon>Magnoliopsida</taxon>
        <taxon>eudicotyledons</taxon>
        <taxon>Gunneridae</taxon>
        <taxon>Pentapetalae</taxon>
        <taxon>asterids</taxon>
        <taxon>campanulids</taxon>
        <taxon>Asterales</taxon>
        <taxon>Asteraceae</taxon>
        <taxon>Asteroideae</taxon>
        <taxon>Heliantheae alliance</taxon>
        <taxon>Heliantheae</taxon>
        <taxon>Helianthus</taxon>
    </lineage>
</organism>
<evidence type="ECO:0000313" key="2">
    <source>
        <dbReference type="EMBL" id="OTG03389.1"/>
    </source>
</evidence>
<gene>
    <name evidence="2" type="ORF">HannXRQ_Chr13g0423511</name>
    <name evidence="1" type="ORF">HanXRQr2_Chr13g0614331</name>
</gene>
<reference evidence="1" key="3">
    <citation type="submission" date="2020-06" db="EMBL/GenBank/DDBJ databases">
        <title>Helianthus annuus Genome sequencing and assembly Release 2.</title>
        <authorList>
            <person name="Gouzy J."/>
            <person name="Langlade N."/>
            <person name="Munos S."/>
        </authorList>
    </citation>
    <scope>NUCLEOTIDE SEQUENCE</scope>
    <source>
        <tissue evidence="1">Leaves</tissue>
    </source>
</reference>
<name>A0A251SXT0_HELAN</name>
<dbReference type="AlphaFoldDB" id="A0A251SXT0"/>
<reference evidence="1 3" key="1">
    <citation type="journal article" date="2017" name="Nature">
        <title>The sunflower genome provides insights into oil metabolism, flowering and Asterid evolution.</title>
        <authorList>
            <person name="Badouin H."/>
            <person name="Gouzy J."/>
            <person name="Grassa C.J."/>
            <person name="Murat F."/>
            <person name="Staton S.E."/>
            <person name="Cottret L."/>
            <person name="Lelandais-Briere C."/>
            <person name="Owens G.L."/>
            <person name="Carrere S."/>
            <person name="Mayjonade B."/>
            <person name="Legrand L."/>
            <person name="Gill N."/>
            <person name="Kane N.C."/>
            <person name="Bowers J.E."/>
            <person name="Hubner S."/>
            <person name="Bellec A."/>
            <person name="Berard A."/>
            <person name="Berges H."/>
            <person name="Blanchet N."/>
            <person name="Boniface M.C."/>
            <person name="Brunel D."/>
            <person name="Catrice O."/>
            <person name="Chaidir N."/>
            <person name="Claudel C."/>
            <person name="Donnadieu C."/>
            <person name="Faraut T."/>
            <person name="Fievet G."/>
            <person name="Helmstetter N."/>
            <person name="King M."/>
            <person name="Knapp S.J."/>
            <person name="Lai Z."/>
            <person name="Le Paslier M.C."/>
            <person name="Lippi Y."/>
            <person name="Lorenzon L."/>
            <person name="Mandel J.R."/>
            <person name="Marage G."/>
            <person name="Marchand G."/>
            <person name="Marquand E."/>
            <person name="Bret-Mestries E."/>
            <person name="Morien E."/>
            <person name="Nambeesan S."/>
            <person name="Nguyen T."/>
            <person name="Pegot-Espagnet P."/>
            <person name="Pouilly N."/>
            <person name="Raftis F."/>
            <person name="Sallet E."/>
            <person name="Schiex T."/>
            <person name="Thomas J."/>
            <person name="Vandecasteele C."/>
            <person name="Vares D."/>
            <person name="Vear F."/>
            <person name="Vautrin S."/>
            <person name="Crespi M."/>
            <person name="Mangin B."/>
            <person name="Burke J.M."/>
            <person name="Salse J."/>
            <person name="Munos S."/>
            <person name="Vincourt P."/>
            <person name="Rieseberg L.H."/>
            <person name="Langlade N.B."/>
        </authorList>
    </citation>
    <scope>NUCLEOTIDE SEQUENCE [LARGE SCALE GENOMIC DNA]</scope>
    <source>
        <strain evidence="3">cv. SF193</strain>
        <tissue evidence="1">Leaves</tissue>
    </source>
</reference>
<evidence type="ECO:0000313" key="1">
    <source>
        <dbReference type="EMBL" id="KAF5775639.1"/>
    </source>
</evidence>
<reference evidence="2" key="2">
    <citation type="submission" date="2017-02" db="EMBL/GenBank/DDBJ databases">
        <title>Sunflower complete genome.</title>
        <authorList>
            <person name="Langlade N."/>
            <person name="Munos S."/>
        </authorList>
    </citation>
    <scope>NUCLEOTIDE SEQUENCE [LARGE SCALE GENOMIC DNA]</scope>
    <source>
        <tissue evidence="2">Leaves</tissue>
    </source>
</reference>
<keyword evidence="3" id="KW-1185">Reference proteome</keyword>
<dbReference type="Gramene" id="mRNA:HanXRQr2_Chr13g0614331">
    <property type="protein sequence ID" value="mRNA:HanXRQr2_Chr13g0614331"/>
    <property type="gene ID" value="HanXRQr2_Chr13g0614331"/>
</dbReference>
<dbReference type="Proteomes" id="UP000215914">
    <property type="component" value="Chromosome 13"/>
</dbReference>
<dbReference type="InParanoid" id="A0A251SXT0"/>
<accession>A0A251SXT0</accession>
<evidence type="ECO:0000313" key="3">
    <source>
        <dbReference type="Proteomes" id="UP000215914"/>
    </source>
</evidence>